<gene>
    <name evidence="1" type="ORF">J3U87_27510</name>
</gene>
<dbReference type="RefSeq" id="WP_237378985.1">
    <property type="nucleotide sequence ID" value="NZ_CP071793.1"/>
</dbReference>
<dbReference type="EMBL" id="CP071793">
    <property type="protein sequence ID" value="QTD49350.1"/>
    <property type="molecule type" value="Genomic_DNA"/>
</dbReference>
<proteinExistence type="predicted"/>
<protein>
    <submittedName>
        <fullName evidence="1">Uncharacterized protein</fullName>
    </submittedName>
</protein>
<dbReference type="AlphaFoldDB" id="A0A8A4TIH5"/>
<sequence>MAVIKQYVNLPSGVTNVHGNTRTLKLQPNNIPNVSAGDRVEWWVEPIGANNTNEIYLSLTQRARVRHAETVRAASGFFENDVILPHVGGDKWVVKAAKKGDRANFVSTDTFETWRRIYYTVYYVGNASLNFFNSIEADFVNAFKPGFIELVNTSKTASLTVVARVDGTIVRSPALSFPFMAGPPNGIINLAPSGTGTLTNKPFNVALLVAPNIFSTSPQPRQQLGVTAVTGSTVYHHLMYTDPANATAWITQGQVRWPGKPWTNVIPRFSLPTNTNHNSVVRWDFNAVPGLTTHLATAGNTFDMRWTVVKEHRIMGYSFCNFCLVRTIDGTTEVLQTFTHEVGHGVGMAVQKESRWNAAGASLSDEHNPNWHTDVYGGRGNHCSTNAVLGPGPPGLTSGQAYRYGGAGKLCTMFYRGDANVEAKGKFCTSHCEPRMKRVKLDTATMNSRFWNYFG</sequence>
<name>A0A8A4TIH5_SULCO</name>
<evidence type="ECO:0000313" key="1">
    <source>
        <dbReference type="EMBL" id="QTD49350.1"/>
    </source>
</evidence>
<keyword evidence="2" id="KW-1185">Reference proteome</keyword>
<accession>A0A8A4TIH5</accession>
<organism evidence="1 2">
    <name type="scientific">Sulfidibacter corallicola</name>
    <dbReference type="NCBI Taxonomy" id="2818388"/>
    <lineage>
        <taxon>Bacteria</taxon>
        <taxon>Pseudomonadati</taxon>
        <taxon>Acidobacteriota</taxon>
        <taxon>Holophagae</taxon>
        <taxon>Acanthopleuribacterales</taxon>
        <taxon>Acanthopleuribacteraceae</taxon>
        <taxon>Sulfidibacter</taxon>
    </lineage>
</organism>
<dbReference type="KEGG" id="scor:J3U87_27510"/>
<evidence type="ECO:0000313" key="2">
    <source>
        <dbReference type="Proteomes" id="UP000663929"/>
    </source>
</evidence>
<dbReference type="Proteomes" id="UP000663929">
    <property type="component" value="Chromosome"/>
</dbReference>
<reference evidence="1" key="1">
    <citation type="submission" date="2021-03" db="EMBL/GenBank/DDBJ databases">
        <title>Acanthopleuribacteraceae sp. M133.</title>
        <authorList>
            <person name="Wang G."/>
        </authorList>
    </citation>
    <scope>NUCLEOTIDE SEQUENCE</scope>
    <source>
        <strain evidence="1">M133</strain>
    </source>
</reference>